<keyword evidence="1 2" id="KW-0238">DNA-binding</keyword>
<dbReference type="Pfam" id="PF00440">
    <property type="entry name" value="TetR_N"/>
    <property type="match status" value="1"/>
</dbReference>
<feature type="compositionally biased region" description="Basic and acidic residues" evidence="3">
    <location>
        <begin position="1"/>
        <end position="11"/>
    </location>
</feature>
<dbReference type="InterPro" id="IPR036271">
    <property type="entry name" value="Tet_transcr_reg_TetR-rel_C_sf"/>
</dbReference>
<evidence type="ECO:0000256" key="2">
    <source>
        <dbReference type="PROSITE-ProRule" id="PRU00335"/>
    </source>
</evidence>
<dbReference type="Pfam" id="PF17920">
    <property type="entry name" value="TetR_C_16"/>
    <property type="match status" value="1"/>
</dbReference>
<dbReference type="PANTHER" id="PTHR30055:SF235">
    <property type="entry name" value="TRANSCRIPTIONAL REGULATORY PROTEIN"/>
    <property type="match status" value="1"/>
</dbReference>
<comment type="caution">
    <text evidence="5">The sequence shown here is derived from an EMBL/GenBank/DDBJ whole genome shotgun (WGS) entry which is preliminary data.</text>
</comment>
<dbReference type="AlphaFoldDB" id="A0A7K3LTM1"/>
<dbReference type="RefSeq" id="WP_157079487.1">
    <property type="nucleotide sequence ID" value="NZ_JAADZU010000074.1"/>
</dbReference>
<gene>
    <name evidence="5" type="ORF">GYA93_18640</name>
</gene>
<dbReference type="Gene3D" id="1.10.357.10">
    <property type="entry name" value="Tetracycline Repressor, domain 2"/>
    <property type="match status" value="1"/>
</dbReference>
<dbReference type="GO" id="GO:0000976">
    <property type="term" value="F:transcription cis-regulatory region binding"/>
    <property type="evidence" value="ECO:0007669"/>
    <property type="project" value="TreeGrafter"/>
</dbReference>
<dbReference type="GO" id="GO:0003700">
    <property type="term" value="F:DNA-binding transcription factor activity"/>
    <property type="evidence" value="ECO:0007669"/>
    <property type="project" value="TreeGrafter"/>
</dbReference>
<dbReference type="PRINTS" id="PR00455">
    <property type="entry name" value="HTHTETR"/>
</dbReference>
<dbReference type="SUPFAM" id="SSF46689">
    <property type="entry name" value="Homeodomain-like"/>
    <property type="match status" value="1"/>
</dbReference>
<evidence type="ECO:0000259" key="4">
    <source>
        <dbReference type="PROSITE" id="PS50977"/>
    </source>
</evidence>
<dbReference type="Proteomes" id="UP000466307">
    <property type="component" value="Unassembled WGS sequence"/>
</dbReference>
<proteinExistence type="predicted"/>
<dbReference type="Gene3D" id="1.10.10.60">
    <property type="entry name" value="Homeodomain-like"/>
    <property type="match status" value="1"/>
</dbReference>
<dbReference type="SUPFAM" id="SSF48498">
    <property type="entry name" value="Tetracyclin repressor-like, C-terminal domain"/>
    <property type="match status" value="1"/>
</dbReference>
<evidence type="ECO:0000313" key="6">
    <source>
        <dbReference type="Proteomes" id="UP000466307"/>
    </source>
</evidence>
<dbReference type="PROSITE" id="PS50977">
    <property type="entry name" value="HTH_TETR_2"/>
    <property type="match status" value="1"/>
</dbReference>
<name>A0A7K3LTM1_9ACTN</name>
<keyword evidence="6" id="KW-1185">Reference proteome</keyword>
<protein>
    <submittedName>
        <fullName evidence="5">TetR/AcrR family transcriptional regulator</fullName>
    </submittedName>
</protein>
<evidence type="ECO:0000256" key="1">
    <source>
        <dbReference type="ARBA" id="ARBA00023125"/>
    </source>
</evidence>
<dbReference type="EMBL" id="JAADZU010000074">
    <property type="protein sequence ID" value="NDK91579.1"/>
    <property type="molecule type" value="Genomic_DNA"/>
</dbReference>
<organism evidence="5 6">
    <name type="scientific">Gordonia desulfuricans</name>
    <dbReference type="NCBI Taxonomy" id="89051"/>
    <lineage>
        <taxon>Bacteria</taxon>
        <taxon>Bacillati</taxon>
        <taxon>Actinomycetota</taxon>
        <taxon>Actinomycetes</taxon>
        <taxon>Mycobacteriales</taxon>
        <taxon>Gordoniaceae</taxon>
        <taxon>Gordonia</taxon>
    </lineage>
</organism>
<sequence>MNHHVAASERRGRGRPAGDGANRAAILDAAKVMFGAHGYDGASMRAIAAAAGVDPGTIRHFFTDKHGLFAATIADRTEFTSRIVAAFAGDREHLGERVAEAYLGAWEDEETAPILRAIVRTALTSERTANVLRAMFATRIIAELPPTMADIGELPLRFALAGSHLLGVAVARNLGHIEALTTIDRDHLIAILAPVIQAYLTGPLPASAGTP</sequence>
<evidence type="ECO:0000256" key="3">
    <source>
        <dbReference type="SAM" id="MobiDB-lite"/>
    </source>
</evidence>
<feature type="domain" description="HTH tetR-type" evidence="4">
    <location>
        <begin position="20"/>
        <end position="80"/>
    </location>
</feature>
<evidence type="ECO:0000313" key="5">
    <source>
        <dbReference type="EMBL" id="NDK91579.1"/>
    </source>
</evidence>
<dbReference type="InterPro" id="IPR009057">
    <property type="entry name" value="Homeodomain-like_sf"/>
</dbReference>
<dbReference type="InterPro" id="IPR050109">
    <property type="entry name" value="HTH-type_TetR-like_transc_reg"/>
</dbReference>
<dbReference type="InterPro" id="IPR041678">
    <property type="entry name" value="TetR_C_16"/>
</dbReference>
<feature type="region of interest" description="Disordered" evidence="3">
    <location>
        <begin position="1"/>
        <end position="20"/>
    </location>
</feature>
<feature type="DNA-binding region" description="H-T-H motif" evidence="2">
    <location>
        <begin position="43"/>
        <end position="62"/>
    </location>
</feature>
<dbReference type="PANTHER" id="PTHR30055">
    <property type="entry name" value="HTH-TYPE TRANSCRIPTIONAL REGULATOR RUTR"/>
    <property type="match status" value="1"/>
</dbReference>
<reference evidence="5 6" key="1">
    <citation type="submission" date="2020-01" db="EMBL/GenBank/DDBJ databases">
        <title>Investigation of new actinobacteria for the biodesulphurisation of diesel fuel.</title>
        <authorList>
            <person name="Athi Narayanan S.M."/>
        </authorList>
    </citation>
    <scope>NUCLEOTIDE SEQUENCE [LARGE SCALE GENOMIC DNA]</scope>
    <source>
        <strain evidence="5 6">213E</strain>
    </source>
</reference>
<dbReference type="InterPro" id="IPR001647">
    <property type="entry name" value="HTH_TetR"/>
</dbReference>
<accession>A0A7K3LTM1</accession>